<comment type="caution">
    <text evidence="4">The sequence shown here is derived from an EMBL/GenBank/DDBJ whole genome shotgun (WGS) entry which is preliminary data.</text>
</comment>
<dbReference type="Gene3D" id="1.10.357.10">
    <property type="entry name" value="Tetracycline Repressor, domain 2"/>
    <property type="match status" value="1"/>
</dbReference>
<dbReference type="PATRIC" id="fig|1423750.3.peg.1547"/>
<proteinExistence type="predicted"/>
<dbReference type="RefSeq" id="WP_057872221.1">
    <property type="nucleotide sequence ID" value="NZ_AZGB01000018.1"/>
</dbReference>
<dbReference type="InterPro" id="IPR009057">
    <property type="entry name" value="Homeodomain-like_sf"/>
</dbReference>
<accession>A0A0R1VJW1</accession>
<dbReference type="Proteomes" id="UP000051451">
    <property type="component" value="Unassembled WGS sequence"/>
</dbReference>
<dbReference type="STRING" id="1423750.FC89_GL001506"/>
<feature type="DNA-binding region" description="H-T-H motif" evidence="2">
    <location>
        <begin position="34"/>
        <end position="53"/>
    </location>
</feature>
<name>A0A0R1VJW1_9LACO</name>
<feature type="domain" description="HTH tetR-type" evidence="3">
    <location>
        <begin position="11"/>
        <end position="71"/>
    </location>
</feature>
<gene>
    <name evidence="4" type="ORF">FC89_GL001506</name>
</gene>
<evidence type="ECO:0000259" key="3">
    <source>
        <dbReference type="PROSITE" id="PS50977"/>
    </source>
</evidence>
<evidence type="ECO:0000313" key="5">
    <source>
        <dbReference type="Proteomes" id="UP000051451"/>
    </source>
</evidence>
<evidence type="ECO:0000313" key="4">
    <source>
        <dbReference type="EMBL" id="KRM05794.1"/>
    </source>
</evidence>
<organism evidence="4 5">
    <name type="scientific">Liquorilactobacillus ghanensis DSM 18630</name>
    <dbReference type="NCBI Taxonomy" id="1423750"/>
    <lineage>
        <taxon>Bacteria</taxon>
        <taxon>Bacillati</taxon>
        <taxon>Bacillota</taxon>
        <taxon>Bacilli</taxon>
        <taxon>Lactobacillales</taxon>
        <taxon>Lactobacillaceae</taxon>
        <taxon>Liquorilactobacillus</taxon>
    </lineage>
</organism>
<protein>
    <recommendedName>
        <fullName evidence="3">HTH tetR-type domain-containing protein</fullName>
    </recommendedName>
</protein>
<dbReference type="SUPFAM" id="SSF46689">
    <property type="entry name" value="Homeodomain-like"/>
    <property type="match status" value="1"/>
</dbReference>
<keyword evidence="1 2" id="KW-0238">DNA-binding</keyword>
<evidence type="ECO:0000256" key="2">
    <source>
        <dbReference type="PROSITE-ProRule" id="PRU00335"/>
    </source>
</evidence>
<keyword evidence="5" id="KW-1185">Reference proteome</keyword>
<dbReference type="Pfam" id="PF00440">
    <property type="entry name" value="TetR_N"/>
    <property type="match status" value="1"/>
</dbReference>
<dbReference type="EMBL" id="AZGB01000018">
    <property type="protein sequence ID" value="KRM05794.1"/>
    <property type="molecule type" value="Genomic_DNA"/>
</dbReference>
<sequence length="170" mass="19626">MVLTNLTKITTAKLQRIQAALLDEFSKYPLSTAQVARIAKHAGISRSAFYTYFENLTDAYQYLYHQALADIHQPLPVASLTSDYQPQVYLQTVTEFTEKTVNCRYYNLIKMHLLYNEAFLPKATPPALTLDSRHWAAMTLVHATIQDILLQPTKRQDYLRRLELALNKFN</sequence>
<evidence type="ECO:0000256" key="1">
    <source>
        <dbReference type="ARBA" id="ARBA00023125"/>
    </source>
</evidence>
<dbReference type="PROSITE" id="PS50977">
    <property type="entry name" value="HTH_TETR_2"/>
    <property type="match status" value="1"/>
</dbReference>
<dbReference type="OrthoDB" id="9812484at2"/>
<dbReference type="AlphaFoldDB" id="A0A0R1VJW1"/>
<dbReference type="GeneID" id="98319506"/>
<dbReference type="InterPro" id="IPR001647">
    <property type="entry name" value="HTH_TetR"/>
</dbReference>
<reference evidence="4 5" key="1">
    <citation type="journal article" date="2015" name="Genome Announc.">
        <title>Expanding the biotechnology potential of lactobacilli through comparative genomics of 213 strains and associated genera.</title>
        <authorList>
            <person name="Sun Z."/>
            <person name="Harris H.M."/>
            <person name="McCann A."/>
            <person name="Guo C."/>
            <person name="Argimon S."/>
            <person name="Zhang W."/>
            <person name="Yang X."/>
            <person name="Jeffery I.B."/>
            <person name="Cooney J.C."/>
            <person name="Kagawa T.F."/>
            <person name="Liu W."/>
            <person name="Song Y."/>
            <person name="Salvetti E."/>
            <person name="Wrobel A."/>
            <person name="Rasinkangas P."/>
            <person name="Parkhill J."/>
            <person name="Rea M.C."/>
            <person name="O'Sullivan O."/>
            <person name="Ritari J."/>
            <person name="Douillard F.P."/>
            <person name="Paul Ross R."/>
            <person name="Yang R."/>
            <person name="Briner A.E."/>
            <person name="Felis G.E."/>
            <person name="de Vos W.M."/>
            <person name="Barrangou R."/>
            <person name="Klaenhammer T.R."/>
            <person name="Caufield P.W."/>
            <person name="Cui Y."/>
            <person name="Zhang H."/>
            <person name="O'Toole P.W."/>
        </authorList>
    </citation>
    <scope>NUCLEOTIDE SEQUENCE [LARGE SCALE GENOMIC DNA]</scope>
    <source>
        <strain evidence="4 5">DSM 18630</strain>
    </source>
</reference>
<dbReference type="GO" id="GO:0003677">
    <property type="term" value="F:DNA binding"/>
    <property type="evidence" value="ECO:0007669"/>
    <property type="project" value="UniProtKB-UniRule"/>
</dbReference>